<gene>
    <name evidence="1" type="ORF">GCM10011591_46790</name>
</gene>
<dbReference type="EMBL" id="BMMW01000007">
    <property type="protein sequence ID" value="GGK69315.1"/>
    <property type="molecule type" value="Genomic_DNA"/>
</dbReference>
<dbReference type="RefSeq" id="WP_188831237.1">
    <property type="nucleotide sequence ID" value="NZ_BMMW01000007.1"/>
</dbReference>
<keyword evidence="2" id="KW-1185">Reference proteome</keyword>
<dbReference type="AlphaFoldDB" id="A0A917QUW5"/>
<evidence type="ECO:0000313" key="2">
    <source>
        <dbReference type="Proteomes" id="UP000612956"/>
    </source>
</evidence>
<reference evidence="1" key="2">
    <citation type="submission" date="2020-09" db="EMBL/GenBank/DDBJ databases">
        <authorList>
            <person name="Sun Q."/>
            <person name="Zhou Y."/>
        </authorList>
    </citation>
    <scope>NUCLEOTIDE SEQUENCE</scope>
    <source>
        <strain evidence="1">CGMCC 4.7278</strain>
    </source>
</reference>
<dbReference type="Proteomes" id="UP000612956">
    <property type="component" value="Unassembled WGS sequence"/>
</dbReference>
<reference evidence="1" key="1">
    <citation type="journal article" date="2014" name="Int. J. Syst. Evol. Microbiol.">
        <title>Complete genome sequence of Corynebacterium casei LMG S-19264T (=DSM 44701T), isolated from a smear-ripened cheese.</title>
        <authorList>
            <consortium name="US DOE Joint Genome Institute (JGI-PGF)"/>
            <person name="Walter F."/>
            <person name="Albersmeier A."/>
            <person name="Kalinowski J."/>
            <person name="Ruckert C."/>
        </authorList>
    </citation>
    <scope>NUCLEOTIDE SEQUENCE</scope>
    <source>
        <strain evidence="1">CGMCC 4.7278</strain>
    </source>
</reference>
<accession>A0A917QUW5</accession>
<comment type="caution">
    <text evidence="1">The sequence shown here is derived from an EMBL/GenBank/DDBJ whole genome shotgun (WGS) entry which is preliminary data.</text>
</comment>
<sequence>MPGKLGGGDFTEVMPIDGGHLAKTRAPRTDRAAGLAARLAQTAEIILEVGETHDDQLIPVLAVAVAAQLSADPVVAGLGAQLSDLLASIEEGPLTADDGLGLLEVLNELSSHDLGDGVVPIPTVAVHEQWQTREASGWISPVAEIKFGKGSLIKRLPGTPAPLMGSRVIRVGGDPR</sequence>
<name>A0A917QUW5_9NOCA</name>
<organism evidence="1 2">
    <name type="scientific">Nocardia camponoti</name>
    <dbReference type="NCBI Taxonomy" id="1616106"/>
    <lineage>
        <taxon>Bacteria</taxon>
        <taxon>Bacillati</taxon>
        <taxon>Actinomycetota</taxon>
        <taxon>Actinomycetes</taxon>
        <taxon>Mycobacteriales</taxon>
        <taxon>Nocardiaceae</taxon>
        <taxon>Nocardia</taxon>
    </lineage>
</organism>
<protein>
    <submittedName>
        <fullName evidence="1">Uncharacterized protein</fullName>
    </submittedName>
</protein>
<proteinExistence type="predicted"/>
<evidence type="ECO:0000313" key="1">
    <source>
        <dbReference type="EMBL" id="GGK69315.1"/>
    </source>
</evidence>